<sequence length="487" mass="52189">MAKNNAIYFIKRKILVTILLVFTVLGPILSQIYLAKEAEAAVLDIEILSNIEANNTSGTSPENRWQLNDQQEVEFVIRGSGLGSISAGLTGPKTAVLVIPPELAGSVEPTGDALIETNLTLNLRGIPLLRTLFSALDGLLGELVRILNGALGALTGVTLNLDEVYRQVDLLNSLQDLPSLSFHVPVTLSEDGRALTINVDDGLGRVLAENLKTILQNLSNAVDALRAEGQGPVSGLLAGTINGLLGPLKSGLTTAIQALFPLLDLGGSLVSALADGSLLGDTTVTISTNIQPPEQVTEDLDAHFYGSVVKSSTIDIDLLTNSSGVTSIYFEGERFGVETEQLPKYLDFGTHPIQTAEDQIFSLDEGLGMVQVEDTRNIEKNWSIKVSQASQWTSPNNTNLTNPDLTLYSGPLETTFQDGEIINHAAEGITLRPFAQQKVFTLRGSQDSGSIALPLRGAELFVPMNTPREATSYETTLVWTLSETPNE</sequence>
<dbReference type="RefSeq" id="WP_207672049.1">
    <property type="nucleotide sequence ID" value="NZ_JAFREM010000004.1"/>
</dbReference>
<name>A0ABS3L660_9ENTE</name>
<reference evidence="3 4" key="1">
    <citation type="submission" date="2021-03" db="EMBL/GenBank/DDBJ databases">
        <title>Enterococcal diversity collection.</title>
        <authorList>
            <person name="Gilmore M.S."/>
            <person name="Schwartzman J."/>
            <person name="Van Tyne D."/>
            <person name="Martin M."/>
            <person name="Earl A.M."/>
            <person name="Manson A.L."/>
            <person name="Straub T."/>
            <person name="Salamzade R."/>
            <person name="Saavedra J."/>
            <person name="Lebreton F."/>
            <person name="Prichula J."/>
            <person name="Schaufler K."/>
            <person name="Gaca A."/>
            <person name="Sgardioli B."/>
            <person name="Wagenaar J."/>
            <person name="Strong T."/>
        </authorList>
    </citation>
    <scope>NUCLEOTIDE SEQUENCE [LARGE SCALE GENOMIC DNA]</scope>
    <source>
        <strain evidence="3 4">669A</strain>
    </source>
</reference>
<dbReference type="EMBL" id="JAFREM010000004">
    <property type="protein sequence ID" value="MBO1305108.1"/>
    <property type="molecule type" value="Genomic_DNA"/>
</dbReference>
<comment type="caution">
    <text evidence="3">The sequence shown here is derived from an EMBL/GenBank/DDBJ whole genome shotgun (WGS) entry which is preliminary data.</text>
</comment>
<proteinExistence type="predicted"/>
<evidence type="ECO:0000259" key="2">
    <source>
        <dbReference type="Pfam" id="PF20609"/>
    </source>
</evidence>
<protein>
    <submittedName>
        <fullName evidence="3">WxL domain-containing protein</fullName>
    </submittedName>
</protein>
<evidence type="ECO:0000259" key="1">
    <source>
        <dbReference type="Pfam" id="PF13731"/>
    </source>
</evidence>
<dbReference type="InterPro" id="IPR046762">
    <property type="entry name" value="pAdhesive_17"/>
</dbReference>
<dbReference type="Pfam" id="PF13731">
    <property type="entry name" value="WxL"/>
    <property type="match status" value="1"/>
</dbReference>
<keyword evidence="4" id="KW-1185">Reference proteome</keyword>
<feature type="domain" description="WxL" evidence="1">
    <location>
        <begin position="345"/>
        <end position="485"/>
    </location>
</feature>
<evidence type="ECO:0000313" key="3">
    <source>
        <dbReference type="EMBL" id="MBO1305108.1"/>
    </source>
</evidence>
<evidence type="ECO:0000313" key="4">
    <source>
        <dbReference type="Proteomes" id="UP000664601"/>
    </source>
</evidence>
<dbReference type="InterPro" id="IPR027994">
    <property type="entry name" value="WxL_dom"/>
</dbReference>
<gene>
    <name evidence="3" type="ORF">JZO70_02975</name>
</gene>
<dbReference type="Proteomes" id="UP000664601">
    <property type="component" value="Unassembled WGS sequence"/>
</dbReference>
<accession>A0ABS3L660</accession>
<feature type="domain" description="Putative adhesive" evidence="2">
    <location>
        <begin position="40"/>
        <end position="330"/>
    </location>
</feature>
<dbReference type="Pfam" id="PF20609">
    <property type="entry name" value="pAdhesive_17"/>
    <property type="match status" value="1"/>
</dbReference>
<organism evidence="3 4">
    <name type="scientific">Candidatus Enterococcus moelleringii</name>
    <dbReference type="NCBI Taxonomy" id="2815325"/>
    <lineage>
        <taxon>Bacteria</taxon>
        <taxon>Bacillati</taxon>
        <taxon>Bacillota</taxon>
        <taxon>Bacilli</taxon>
        <taxon>Lactobacillales</taxon>
        <taxon>Enterococcaceae</taxon>
        <taxon>Enterococcus</taxon>
    </lineage>
</organism>